<organism evidence="4 5">
    <name type="scientific">Haloflavibacter putidus</name>
    <dbReference type="NCBI Taxonomy" id="2576776"/>
    <lineage>
        <taxon>Bacteria</taxon>
        <taxon>Pseudomonadati</taxon>
        <taxon>Bacteroidota</taxon>
        <taxon>Flavobacteriia</taxon>
        <taxon>Flavobacteriales</taxon>
        <taxon>Flavobacteriaceae</taxon>
        <taxon>Haloflavibacter</taxon>
    </lineage>
</organism>
<keyword evidence="1" id="KW-0175">Coiled coil</keyword>
<dbReference type="GO" id="GO:0006417">
    <property type="term" value="P:regulation of translation"/>
    <property type="evidence" value="ECO:0007669"/>
    <property type="project" value="TreeGrafter"/>
</dbReference>
<evidence type="ECO:0000256" key="1">
    <source>
        <dbReference type="SAM" id="Coils"/>
    </source>
</evidence>
<keyword evidence="2" id="KW-0472">Membrane</keyword>
<evidence type="ECO:0000313" key="4">
    <source>
        <dbReference type="EMBL" id="TQD39116.1"/>
    </source>
</evidence>
<dbReference type="GO" id="GO:0016989">
    <property type="term" value="F:sigma factor antagonist activity"/>
    <property type="evidence" value="ECO:0007669"/>
    <property type="project" value="TreeGrafter"/>
</dbReference>
<sequence length="260" mass="29088">MSTQEYIDSGILELYVYGSLSEEETSEVQEMIAKHPEVKKEVEAIEEAVIRLSGSVSPYLPAVNYQRIKKNIFNKKTKVKTLRKTSWAAYAGWAATLLLLIASAVFYQQYQSSKETLQVVTTEKVALQEDNNQLENQQEAYAANLRIIRDKNTKVVPLEGQKNYSEAYAQAYYNKESKEVIIDAQGLPEPPEGMVYQVWSLRLDPLTPTSVGLLEAFETNDSKLFRVAEAPSAEAFGITLEPAGGSKTPTMDKLYTLGKV</sequence>
<protein>
    <submittedName>
        <fullName evidence="4">Anti-sigma factor</fullName>
    </submittedName>
</protein>
<accession>A0A507ZN13</accession>
<name>A0A507ZN13_9FLAO</name>
<feature type="domain" description="Anti-sigma K factor RskA C-terminal" evidence="3">
    <location>
        <begin position="93"/>
        <end position="250"/>
    </location>
</feature>
<gene>
    <name evidence="4" type="ORF">FKR84_06900</name>
</gene>
<evidence type="ECO:0000313" key="5">
    <source>
        <dbReference type="Proteomes" id="UP000317169"/>
    </source>
</evidence>
<keyword evidence="2" id="KW-1133">Transmembrane helix</keyword>
<evidence type="ECO:0000256" key="2">
    <source>
        <dbReference type="SAM" id="Phobius"/>
    </source>
</evidence>
<dbReference type="EMBL" id="VIAR01000005">
    <property type="protein sequence ID" value="TQD39116.1"/>
    <property type="molecule type" value="Genomic_DNA"/>
</dbReference>
<dbReference type="AlphaFoldDB" id="A0A507ZN13"/>
<dbReference type="GO" id="GO:0005886">
    <property type="term" value="C:plasma membrane"/>
    <property type="evidence" value="ECO:0007669"/>
    <property type="project" value="InterPro"/>
</dbReference>
<comment type="caution">
    <text evidence="4">The sequence shown here is derived from an EMBL/GenBank/DDBJ whole genome shotgun (WGS) entry which is preliminary data.</text>
</comment>
<feature type="coiled-coil region" evidence="1">
    <location>
        <begin position="117"/>
        <end position="151"/>
    </location>
</feature>
<dbReference type="Pfam" id="PF10099">
    <property type="entry name" value="RskA_C"/>
    <property type="match status" value="1"/>
</dbReference>
<dbReference type="PANTHER" id="PTHR37461:SF1">
    <property type="entry name" value="ANTI-SIGMA-K FACTOR RSKA"/>
    <property type="match status" value="1"/>
</dbReference>
<proteinExistence type="predicted"/>
<dbReference type="InterPro" id="IPR051474">
    <property type="entry name" value="Anti-sigma-K/W_factor"/>
</dbReference>
<dbReference type="OrthoDB" id="1420916at2"/>
<dbReference type="PANTHER" id="PTHR37461">
    <property type="entry name" value="ANTI-SIGMA-K FACTOR RSKA"/>
    <property type="match status" value="1"/>
</dbReference>
<dbReference type="Proteomes" id="UP000317169">
    <property type="component" value="Unassembled WGS sequence"/>
</dbReference>
<keyword evidence="5" id="KW-1185">Reference proteome</keyword>
<feature type="transmembrane region" description="Helical" evidence="2">
    <location>
        <begin position="87"/>
        <end position="107"/>
    </location>
</feature>
<keyword evidence="2" id="KW-0812">Transmembrane</keyword>
<evidence type="ECO:0000259" key="3">
    <source>
        <dbReference type="Pfam" id="PF10099"/>
    </source>
</evidence>
<dbReference type="RefSeq" id="WP_141421565.1">
    <property type="nucleotide sequence ID" value="NZ_VIAR01000005.1"/>
</dbReference>
<dbReference type="InterPro" id="IPR018764">
    <property type="entry name" value="RskA_C"/>
</dbReference>
<reference evidence="4 5" key="1">
    <citation type="submission" date="2019-06" db="EMBL/GenBank/DDBJ databases">
        <title>Flavibacter putida gen. nov., sp. nov., a novel marine bacterium of the family Flavobacteriaceae isolated from coastal seawater.</title>
        <authorList>
            <person name="Feng X."/>
        </authorList>
    </citation>
    <scope>NUCLEOTIDE SEQUENCE [LARGE SCALE GENOMIC DNA]</scope>
    <source>
        <strain evidence="4 5">PLHSN227</strain>
    </source>
</reference>